<dbReference type="RefSeq" id="WP_108687227.1">
    <property type="nucleotide sequence ID" value="NZ_QCYK01000002.1"/>
</dbReference>
<sequence length="172" mass="19481">MNAYPELPVLEYEQTSVPMEDVISYLAGQDAPREIKRSVYIIFRNESANGTRGINNNYAGAQADGARWSSIFDDMLAGVVEKEEAKTGKVRLFLAFYSWENSVDFLLNRVSSRGIFIGGYARLIAKMEVDTPDHLVTAYFRDWVMGDATYKVSAEEKANFLSMYKQATELFK</sequence>
<dbReference type="OrthoDB" id="669634at2"/>
<proteinExistence type="predicted"/>
<evidence type="ECO:0000313" key="2">
    <source>
        <dbReference type="Proteomes" id="UP000244450"/>
    </source>
</evidence>
<gene>
    <name evidence="1" type="ORF">DCC81_13925</name>
</gene>
<dbReference type="AlphaFoldDB" id="A0A2T7BGH3"/>
<comment type="caution">
    <text evidence="1">The sequence shown here is derived from an EMBL/GenBank/DDBJ whole genome shotgun (WGS) entry which is preliminary data.</text>
</comment>
<dbReference type="EMBL" id="QCYK01000002">
    <property type="protein sequence ID" value="PUZ25389.1"/>
    <property type="molecule type" value="Genomic_DNA"/>
</dbReference>
<accession>A0A2T7BGH3</accession>
<organism evidence="1 2">
    <name type="scientific">Chitinophaga parva</name>
    <dbReference type="NCBI Taxonomy" id="2169414"/>
    <lineage>
        <taxon>Bacteria</taxon>
        <taxon>Pseudomonadati</taxon>
        <taxon>Bacteroidota</taxon>
        <taxon>Chitinophagia</taxon>
        <taxon>Chitinophagales</taxon>
        <taxon>Chitinophagaceae</taxon>
        <taxon>Chitinophaga</taxon>
    </lineage>
</organism>
<reference evidence="1 2" key="1">
    <citation type="submission" date="2018-04" db="EMBL/GenBank/DDBJ databases">
        <title>Chitinophaga fuyangensis sp. nov., isolated from soil in a chemical factory.</title>
        <authorList>
            <person name="Chen K."/>
        </authorList>
    </citation>
    <scope>NUCLEOTIDE SEQUENCE [LARGE SCALE GENOMIC DNA]</scope>
    <source>
        <strain evidence="1 2">LY-1</strain>
    </source>
</reference>
<keyword evidence="2" id="KW-1185">Reference proteome</keyword>
<name>A0A2T7BGH3_9BACT</name>
<evidence type="ECO:0000313" key="1">
    <source>
        <dbReference type="EMBL" id="PUZ25389.1"/>
    </source>
</evidence>
<dbReference type="Proteomes" id="UP000244450">
    <property type="component" value="Unassembled WGS sequence"/>
</dbReference>
<protein>
    <submittedName>
        <fullName evidence="1">Uncharacterized protein</fullName>
    </submittedName>
</protein>